<accession>A0AAV3T4A1</accession>
<proteinExistence type="predicted"/>
<dbReference type="PANTHER" id="PTHR43072">
    <property type="entry name" value="N-ACETYLTRANSFERASE"/>
    <property type="match status" value="1"/>
</dbReference>
<feature type="domain" description="N-acetyltransferase" evidence="1">
    <location>
        <begin position="84"/>
        <end position="242"/>
    </location>
</feature>
<dbReference type="RefSeq" id="WP_343772087.1">
    <property type="nucleotide sequence ID" value="NZ_BAAADV010000001.1"/>
</dbReference>
<dbReference type="InterPro" id="IPR016181">
    <property type="entry name" value="Acyl_CoA_acyltransferase"/>
</dbReference>
<sequence>MGTAQSLQFDHRDRQRIYEYVERRGSVDPETVREELLPDDSRGFRHHVSMLRRDGHLTLTDGGELAVALDDAGREEFSRGERAFAVRPARQEDLTGIVGVIRRVAEPGDHIVAETVAQEIDREDALLRHNEIESRMFFVATVEDEVVGWAHVRAPELAKLRHTAELTVGVLPEYRGDGLGSHLLSRALEWAGQNDYEKVYQSVPATNDAAVEFLEGHGWEIEAVREDHYRIDDEYVDELMLAVEL</sequence>
<reference evidence="2 3" key="1">
    <citation type="journal article" date="2019" name="Int. J. Syst. Evol. Microbiol.">
        <title>The Global Catalogue of Microorganisms (GCM) 10K type strain sequencing project: providing services to taxonomists for standard genome sequencing and annotation.</title>
        <authorList>
            <consortium name="The Broad Institute Genomics Platform"/>
            <consortium name="The Broad Institute Genome Sequencing Center for Infectious Disease"/>
            <person name="Wu L."/>
            <person name="Ma J."/>
        </authorList>
    </citation>
    <scope>NUCLEOTIDE SEQUENCE [LARGE SCALE GENOMIC DNA]</scope>
    <source>
        <strain evidence="2 3">JCM 16328</strain>
    </source>
</reference>
<dbReference type="GO" id="GO:0016747">
    <property type="term" value="F:acyltransferase activity, transferring groups other than amino-acyl groups"/>
    <property type="evidence" value="ECO:0007669"/>
    <property type="project" value="InterPro"/>
</dbReference>
<evidence type="ECO:0000313" key="2">
    <source>
        <dbReference type="EMBL" id="GAA0662234.1"/>
    </source>
</evidence>
<organism evidence="2 3">
    <name type="scientific">Natronoarchaeum mannanilyticum</name>
    <dbReference type="NCBI Taxonomy" id="926360"/>
    <lineage>
        <taxon>Archaea</taxon>
        <taxon>Methanobacteriati</taxon>
        <taxon>Methanobacteriota</taxon>
        <taxon>Stenosarchaea group</taxon>
        <taxon>Halobacteria</taxon>
        <taxon>Halobacteriales</taxon>
        <taxon>Natronoarchaeaceae</taxon>
    </lineage>
</organism>
<dbReference type="PANTHER" id="PTHR43072:SF52">
    <property type="entry name" value="GCN5-RELATED N-ACETYLTRANSFERASE"/>
    <property type="match status" value="1"/>
</dbReference>
<dbReference type="Gene3D" id="3.40.630.30">
    <property type="match status" value="1"/>
</dbReference>
<dbReference type="AlphaFoldDB" id="A0AAV3T4A1"/>
<dbReference type="CDD" id="cd04301">
    <property type="entry name" value="NAT_SF"/>
    <property type="match status" value="1"/>
</dbReference>
<evidence type="ECO:0000313" key="3">
    <source>
        <dbReference type="Proteomes" id="UP001500420"/>
    </source>
</evidence>
<gene>
    <name evidence="2" type="ORF">GCM10009020_03350</name>
</gene>
<dbReference type="EMBL" id="BAAADV010000001">
    <property type="protein sequence ID" value="GAA0662234.1"/>
    <property type="molecule type" value="Genomic_DNA"/>
</dbReference>
<keyword evidence="3" id="KW-1185">Reference proteome</keyword>
<protein>
    <submittedName>
        <fullName evidence="2">GNAT family N-acetyltransferase</fullName>
    </submittedName>
</protein>
<evidence type="ECO:0000259" key="1">
    <source>
        <dbReference type="PROSITE" id="PS51186"/>
    </source>
</evidence>
<comment type="caution">
    <text evidence="2">The sequence shown here is derived from an EMBL/GenBank/DDBJ whole genome shotgun (WGS) entry which is preliminary data.</text>
</comment>
<dbReference type="Pfam" id="PF00583">
    <property type="entry name" value="Acetyltransf_1"/>
    <property type="match status" value="1"/>
</dbReference>
<dbReference type="SUPFAM" id="SSF55729">
    <property type="entry name" value="Acyl-CoA N-acyltransferases (Nat)"/>
    <property type="match status" value="1"/>
</dbReference>
<dbReference type="Proteomes" id="UP001500420">
    <property type="component" value="Unassembled WGS sequence"/>
</dbReference>
<name>A0AAV3T4A1_9EURY</name>
<dbReference type="PROSITE" id="PS51186">
    <property type="entry name" value="GNAT"/>
    <property type="match status" value="1"/>
</dbReference>
<dbReference type="InterPro" id="IPR000182">
    <property type="entry name" value="GNAT_dom"/>
</dbReference>